<reference evidence="2" key="1">
    <citation type="submission" date="2022-11" db="EMBL/GenBank/DDBJ databases">
        <title>Marilongibacter aestuarii gen. nov., sp. nov., isolated from tidal flat sediment.</title>
        <authorList>
            <person name="Jiayan W."/>
        </authorList>
    </citation>
    <scope>NUCLEOTIDE SEQUENCE</scope>
    <source>
        <strain evidence="2">Z1-6</strain>
    </source>
</reference>
<dbReference type="EMBL" id="JAPOHD010000034">
    <property type="protein sequence ID" value="MCY1722307.1"/>
    <property type="molecule type" value="Genomic_DNA"/>
</dbReference>
<evidence type="ECO:0008006" key="4">
    <source>
        <dbReference type="Google" id="ProtNLM"/>
    </source>
</evidence>
<dbReference type="Proteomes" id="UP001145087">
    <property type="component" value="Unassembled WGS sequence"/>
</dbReference>
<sequence>MKKGKEAMLTDSMNGFKEKKINYNDYEVSFRRWLISMIDSEKISIQEARNRFQLSPTEYKKIIKRWQERYSDELHLSLQAMSSKARADNKKLEQRIKELEKQLDLAQMKNVALNTMIDIAENDYKLEIRKKSGPKQ</sequence>
<accession>A0A9X3J7S6</accession>
<comment type="caution">
    <text evidence="2">The sequence shown here is derived from an EMBL/GenBank/DDBJ whole genome shotgun (WGS) entry which is preliminary data.</text>
</comment>
<name>A0A9X3J7S6_9BACT</name>
<keyword evidence="1" id="KW-0175">Coiled coil</keyword>
<keyword evidence="3" id="KW-1185">Reference proteome</keyword>
<proteinExistence type="predicted"/>
<evidence type="ECO:0000256" key="1">
    <source>
        <dbReference type="SAM" id="Coils"/>
    </source>
</evidence>
<evidence type="ECO:0000313" key="2">
    <source>
        <dbReference type="EMBL" id="MCY1722307.1"/>
    </source>
</evidence>
<feature type="coiled-coil region" evidence="1">
    <location>
        <begin position="82"/>
        <end position="116"/>
    </location>
</feature>
<evidence type="ECO:0000313" key="3">
    <source>
        <dbReference type="Proteomes" id="UP001145087"/>
    </source>
</evidence>
<gene>
    <name evidence="2" type="ORF">OU798_18275</name>
</gene>
<dbReference type="RefSeq" id="WP_343334634.1">
    <property type="nucleotide sequence ID" value="NZ_JAPOHD010000034.1"/>
</dbReference>
<organism evidence="2 3">
    <name type="scientific">Draconibacterium aestuarii</name>
    <dbReference type="NCBI Taxonomy" id="2998507"/>
    <lineage>
        <taxon>Bacteria</taxon>
        <taxon>Pseudomonadati</taxon>
        <taxon>Bacteroidota</taxon>
        <taxon>Bacteroidia</taxon>
        <taxon>Marinilabiliales</taxon>
        <taxon>Prolixibacteraceae</taxon>
        <taxon>Draconibacterium</taxon>
    </lineage>
</organism>
<protein>
    <recommendedName>
        <fullName evidence="4">Transposase</fullName>
    </recommendedName>
</protein>
<dbReference type="AlphaFoldDB" id="A0A9X3J7S6"/>